<comment type="caution">
    <text evidence="1">The sequence shown here is derived from an EMBL/GenBank/DDBJ whole genome shotgun (WGS) entry which is preliminary data.</text>
</comment>
<evidence type="ECO:0000313" key="1">
    <source>
        <dbReference type="EMBL" id="ODN69477.1"/>
    </source>
</evidence>
<dbReference type="AlphaFoldDB" id="A0A1E3GZI9"/>
<protein>
    <submittedName>
        <fullName evidence="1">Glutamine-dependent NAD(+) synthetase</fullName>
        <ecNumber evidence="1">6.3.5.1</ecNumber>
    </submittedName>
</protein>
<dbReference type="EMBL" id="MCRJ01000088">
    <property type="protein sequence ID" value="ODN69477.1"/>
    <property type="molecule type" value="Genomic_DNA"/>
</dbReference>
<gene>
    <name evidence="1" type="primary">nadE_3</name>
    <name evidence="1" type="ORF">A6302_03203</name>
</gene>
<evidence type="ECO:0000313" key="2">
    <source>
        <dbReference type="Proteomes" id="UP000094622"/>
    </source>
</evidence>
<sequence length="93" mass="9973">MTARTDFHSLYSHDFLRIAACVPRAAVADPSFAVAETLRLASVGHADGTALMVFPELGLSSYAIDDLLLQDALQGAVEDALARSPRRRATSSR</sequence>
<dbReference type="InterPro" id="IPR036526">
    <property type="entry name" value="C-N_Hydrolase_sf"/>
</dbReference>
<keyword evidence="1" id="KW-0436">Ligase</keyword>
<proteinExistence type="predicted"/>
<dbReference type="GO" id="GO:0003952">
    <property type="term" value="F:NAD+ synthase (glutamine-hydrolyzing) activity"/>
    <property type="evidence" value="ECO:0007669"/>
    <property type="project" value="UniProtKB-EC"/>
</dbReference>
<dbReference type="Proteomes" id="UP000094622">
    <property type="component" value="Unassembled WGS sequence"/>
</dbReference>
<dbReference type="Gene3D" id="3.60.110.10">
    <property type="entry name" value="Carbon-nitrogen hydrolase"/>
    <property type="match status" value="1"/>
</dbReference>
<organism evidence="1 2">
    <name type="scientific">Methylobrevis pamukkalensis</name>
    <dbReference type="NCBI Taxonomy" id="1439726"/>
    <lineage>
        <taxon>Bacteria</taxon>
        <taxon>Pseudomonadati</taxon>
        <taxon>Pseudomonadota</taxon>
        <taxon>Alphaproteobacteria</taxon>
        <taxon>Hyphomicrobiales</taxon>
        <taxon>Pleomorphomonadaceae</taxon>
        <taxon>Methylobrevis</taxon>
    </lineage>
</organism>
<keyword evidence="2" id="KW-1185">Reference proteome</keyword>
<name>A0A1E3GZI9_9HYPH</name>
<accession>A0A1E3GZI9</accession>
<dbReference type="PATRIC" id="fig|1439726.3.peg.3363"/>
<reference evidence="1 2" key="1">
    <citation type="submission" date="2016-07" db="EMBL/GenBank/DDBJ databases">
        <title>Draft Genome Sequence of Methylobrevis pamukkalensis PK2.</title>
        <authorList>
            <person name="Vasilenko O.V."/>
            <person name="Doronina N.V."/>
            <person name="Shmareva M.N."/>
            <person name="Tarlachkov S.V."/>
            <person name="Mustakhimov I."/>
            <person name="Trotsenko Y.A."/>
        </authorList>
    </citation>
    <scope>NUCLEOTIDE SEQUENCE [LARGE SCALE GENOMIC DNA]</scope>
    <source>
        <strain evidence="1 2">PK2</strain>
    </source>
</reference>
<dbReference type="EC" id="6.3.5.1" evidence="1"/>
<dbReference type="SUPFAM" id="SSF56317">
    <property type="entry name" value="Carbon-nitrogen hydrolase"/>
    <property type="match status" value="1"/>
</dbReference>